<dbReference type="SUPFAM" id="SSF48403">
    <property type="entry name" value="Ankyrin repeat"/>
    <property type="match status" value="1"/>
</dbReference>
<dbReference type="AlphaFoldDB" id="A0A3P8U9N9"/>
<keyword evidence="1" id="KW-0677">Repeat</keyword>
<dbReference type="InterPro" id="IPR036770">
    <property type="entry name" value="Ankyrin_rpt-contain_sf"/>
</dbReference>
<evidence type="ECO:0000256" key="1">
    <source>
        <dbReference type="ARBA" id="ARBA00022737"/>
    </source>
</evidence>
<reference evidence="4 5" key="1">
    <citation type="submission" date="2018-03" db="EMBL/GenBank/DDBJ databases">
        <title>Finding Nemo's genes: A chromosome-scale reference assembly of the genome of the orange clownfish Amphiprion percula.</title>
        <authorList>
            <person name="Lehmann R."/>
        </authorList>
    </citation>
    <scope>NUCLEOTIDE SEQUENCE</scope>
</reference>
<dbReference type="Pfam" id="PF12796">
    <property type="entry name" value="Ank_2"/>
    <property type="match status" value="1"/>
</dbReference>
<protein>
    <submittedName>
        <fullName evidence="4">Uncharacterized protein</fullName>
    </submittedName>
</protein>
<feature type="repeat" description="ANK" evidence="3">
    <location>
        <begin position="71"/>
        <end position="103"/>
    </location>
</feature>
<dbReference type="Proteomes" id="UP000265080">
    <property type="component" value="Chromosome 2"/>
</dbReference>
<accession>A0A3P8U9N9</accession>
<dbReference type="Ensembl" id="ENSAPET00000032908.1">
    <property type="protein sequence ID" value="ENSAPEP00000032057.1"/>
    <property type="gene ID" value="ENSAPEG00000022784.1"/>
</dbReference>
<dbReference type="PANTHER" id="PTHR24201:SF14">
    <property type="entry name" value="CYCLIN-DEPENDENT KINASE 4 INHIBITOR C-LIKE"/>
    <property type="match status" value="1"/>
</dbReference>
<dbReference type="GO" id="GO:0005634">
    <property type="term" value="C:nucleus"/>
    <property type="evidence" value="ECO:0007669"/>
    <property type="project" value="TreeGrafter"/>
</dbReference>
<dbReference type="SMART" id="SM00248">
    <property type="entry name" value="ANK"/>
    <property type="match status" value="3"/>
</dbReference>
<keyword evidence="5" id="KW-1185">Reference proteome</keyword>
<dbReference type="Gene3D" id="1.25.40.20">
    <property type="entry name" value="Ankyrin repeat-containing domain"/>
    <property type="match status" value="1"/>
</dbReference>
<sequence>MAERSGLTSSCDASATGDLQTLLFLLQNGAEVNGRNRYNQNPLQVVKWSCTPVVEALLWAGADVTVRDPVLNLTVTHDAARAGFGDSVCALLNYGANVNSVDQLGNLPLHLAAEEGNLEVVQLIIGLTADPEAANGEGLTARQLAERRGKMETARCIDEYLGQN</sequence>
<proteinExistence type="predicted"/>
<reference evidence="4" key="3">
    <citation type="submission" date="2025-09" db="UniProtKB">
        <authorList>
            <consortium name="Ensembl"/>
        </authorList>
    </citation>
    <scope>IDENTIFICATION</scope>
</reference>
<keyword evidence="2 3" id="KW-0040">ANK repeat</keyword>
<name>A0A3P8U9N9_AMPPE</name>
<evidence type="ECO:0000256" key="3">
    <source>
        <dbReference type="PROSITE-ProRule" id="PRU00023"/>
    </source>
</evidence>
<reference evidence="4" key="2">
    <citation type="submission" date="2025-08" db="UniProtKB">
        <authorList>
            <consortium name="Ensembl"/>
        </authorList>
    </citation>
    <scope>IDENTIFICATION</scope>
</reference>
<dbReference type="STRING" id="161767.ENSAPEP00000032057"/>
<dbReference type="PROSITE" id="PS50297">
    <property type="entry name" value="ANK_REP_REGION"/>
    <property type="match status" value="1"/>
</dbReference>
<dbReference type="OMA" id="CHDAARD"/>
<dbReference type="InterPro" id="IPR050776">
    <property type="entry name" value="Ank_Repeat/CDKN_Inhibitor"/>
</dbReference>
<evidence type="ECO:0000313" key="5">
    <source>
        <dbReference type="Proteomes" id="UP000265080"/>
    </source>
</evidence>
<evidence type="ECO:0000313" key="4">
    <source>
        <dbReference type="Ensembl" id="ENSAPEP00000032057.1"/>
    </source>
</evidence>
<evidence type="ECO:0000256" key="2">
    <source>
        <dbReference type="ARBA" id="ARBA00023043"/>
    </source>
</evidence>
<organism evidence="4 5">
    <name type="scientific">Amphiprion percula</name>
    <name type="common">Orange clownfish</name>
    <name type="synonym">Lutjanus percula</name>
    <dbReference type="NCBI Taxonomy" id="161767"/>
    <lineage>
        <taxon>Eukaryota</taxon>
        <taxon>Metazoa</taxon>
        <taxon>Chordata</taxon>
        <taxon>Craniata</taxon>
        <taxon>Vertebrata</taxon>
        <taxon>Euteleostomi</taxon>
        <taxon>Actinopterygii</taxon>
        <taxon>Neopterygii</taxon>
        <taxon>Teleostei</taxon>
        <taxon>Neoteleostei</taxon>
        <taxon>Acanthomorphata</taxon>
        <taxon>Ovalentaria</taxon>
        <taxon>Pomacentridae</taxon>
        <taxon>Amphiprion</taxon>
    </lineage>
</organism>
<dbReference type="PROSITE" id="PS50088">
    <property type="entry name" value="ANK_REPEAT"/>
    <property type="match status" value="2"/>
</dbReference>
<dbReference type="InterPro" id="IPR002110">
    <property type="entry name" value="Ankyrin_rpt"/>
</dbReference>
<feature type="repeat" description="ANK" evidence="3">
    <location>
        <begin position="104"/>
        <end position="136"/>
    </location>
</feature>
<dbReference type="GeneTree" id="ENSGT01060000249383"/>
<dbReference type="PANTHER" id="PTHR24201">
    <property type="entry name" value="ANK_REP_REGION DOMAIN-CONTAINING PROTEIN"/>
    <property type="match status" value="1"/>
</dbReference>